<dbReference type="FunFam" id="3.40.50.300:FF:000009">
    <property type="entry name" value="CTP synthase"/>
    <property type="match status" value="1"/>
</dbReference>
<feature type="domain" description="CTP synthase N-terminal" evidence="14">
    <location>
        <begin position="5"/>
        <end position="265"/>
    </location>
</feature>
<evidence type="ECO:0000256" key="8">
    <source>
        <dbReference type="ARBA" id="ARBA00022962"/>
    </source>
</evidence>
<comment type="catalytic activity">
    <reaction evidence="12">
        <text>UTP + NH4(+) + ATP = CTP + ADP + phosphate + 2 H(+)</text>
        <dbReference type="Rhea" id="RHEA:16597"/>
        <dbReference type="ChEBI" id="CHEBI:15378"/>
        <dbReference type="ChEBI" id="CHEBI:28938"/>
        <dbReference type="ChEBI" id="CHEBI:30616"/>
        <dbReference type="ChEBI" id="CHEBI:37563"/>
        <dbReference type="ChEBI" id="CHEBI:43474"/>
        <dbReference type="ChEBI" id="CHEBI:46398"/>
        <dbReference type="ChEBI" id="CHEBI:456216"/>
    </reaction>
</comment>
<evidence type="ECO:0000256" key="11">
    <source>
        <dbReference type="ARBA" id="ARBA00059148"/>
    </source>
</evidence>
<accession>A0AAU8MP06</accession>
<feature type="binding site" evidence="12">
    <location>
        <begin position="379"/>
        <end position="382"/>
    </location>
    <ligand>
        <name>L-glutamine</name>
        <dbReference type="ChEBI" id="CHEBI:58359"/>
    </ligand>
</feature>
<dbReference type="Pfam" id="PF06418">
    <property type="entry name" value="CTP_synth_N"/>
    <property type="match status" value="1"/>
</dbReference>
<dbReference type="SUPFAM" id="SSF52540">
    <property type="entry name" value="P-loop containing nucleoside triphosphate hydrolases"/>
    <property type="match status" value="1"/>
</dbReference>
<evidence type="ECO:0000256" key="10">
    <source>
        <dbReference type="ARBA" id="ARBA00047781"/>
    </source>
</evidence>
<dbReference type="GO" id="GO:0019856">
    <property type="term" value="P:pyrimidine nucleobase biosynthetic process"/>
    <property type="evidence" value="ECO:0007669"/>
    <property type="project" value="TreeGrafter"/>
</dbReference>
<feature type="binding site" evidence="12">
    <location>
        <position position="402"/>
    </location>
    <ligand>
        <name>L-glutamine</name>
        <dbReference type="ChEBI" id="CHEBI:58359"/>
    </ligand>
</feature>
<reference evidence="15" key="1">
    <citation type="submission" date="2024-06" db="EMBL/GenBank/DDBJ databases">
        <authorList>
            <person name="Li S."/>
        </authorList>
    </citation>
    <scope>NUCLEOTIDE SEQUENCE</scope>
    <source>
        <strain evidence="15">SR10</strain>
    </source>
</reference>
<feature type="binding site" evidence="12">
    <location>
        <begin position="14"/>
        <end position="19"/>
    </location>
    <ligand>
        <name>ATP</name>
        <dbReference type="ChEBI" id="CHEBI:30616"/>
    </ligand>
</feature>
<evidence type="ECO:0000256" key="1">
    <source>
        <dbReference type="ARBA" id="ARBA00005171"/>
    </source>
</evidence>
<dbReference type="GO" id="GO:0044210">
    <property type="term" value="P:'de novo' CTP biosynthetic process"/>
    <property type="evidence" value="ECO:0007669"/>
    <property type="project" value="UniProtKB-UniRule"/>
</dbReference>
<comment type="pathway">
    <text evidence="1 12">Pyrimidine metabolism; CTP biosynthesis via de novo pathway; CTP from UDP: step 2/2.</text>
</comment>
<dbReference type="Gene3D" id="3.40.50.880">
    <property type="match status" value="1"/>
</dbReference>
<dbReference type="CDD" id="cd03113">
    <property type="entry name" value="CTPS_N"/>
    <property type="match status" value="1"/>
</dbReference>
<evidence type="ECO:0000256" key="6">
    <source>
        <dbReference type="ARBA" id="ARBA00022840"/>
    </source>
</evidence>
<feature type="binding site" evidence="12">
    <location>
        <position position="13"/>
    </location>
    <ligand>
        <name>CTP</name>
        <dbReference type="ChEBI" id="CHEBI:37563"/>
        <note>allosteric inhibitor</note>
    </ligand>
</feature>
<evidence type="ECO:0000259" key="13">
    <source>
        <dbReference type="Pfam" id="PF00117"/>
    </source>
</evidence>
<dbReference type="PANTHER" id="PTHR11550">
    <property type="entry name" value="CTP SYNTHASE"/>
    <property type="match status" value="1"/>
</dbReference>
<dbReference type="HAMAP" id="MF_01227">
    <property type="entry name" value="PyrG"/>
    <property type="match status" value="1"/>
</dbReference>
<evidence type="ECO:0000256" key="12">
    <source>
        <dbReference type="HAMAP-Rule" id="MF_01227"/>
    </source>
</evidence>
<feature type="active site" description="Nucleophile; for glutamine hydrolysis" evidence="12">
    <location>
        <position position="378"/>
    </location>
</feature>
<dbReference type="CDD" id="cd01746">
    <property type="entry name" value="GATase1_CTP_Synthase"/>
    <property type="match status" value="1"/>
</dbReference>
<dbReference type="RefSeq" id="WP_064748617.1">
    <property type="nucleotide sequence ID" value="NZ_CP159925.1"/>
</dbReference>
<organism evidence="15">
    <name type="scientific">Lysobacter firmicutimachus</name>
    <dbReference type="NCBI Taxonomy" id="1792846"/>
    <lineage>
        <taxon>Bacteria</taxon>
        <taxon>Pseudomonadati</taxon>
        <taxon>Pseudomonadota</taxon>
        <taxon>Gammaproteobacteria</taxon>
        <taxon>Lysobacterales</taxon>
        <taxon>Lysobacteraceae</taxon>
        <taxon>Lysobacter</taxon>
    </lineage>
</organism>
<dbReference type="GO" id="GO:0005829">
    <property type="term" value="C:cytosol"/>
    <property type="evidence" value="ECO:0007669"/>
    <property type="project" value="TreeGrafter"/>
</dbReference>
<feature type="binding site" evidence="12">
    <location>
        <position position="13"/>
    </location>
    <ligand>
        <name>UTP</name>
        <dbReference type="ChEBI" id="CHEBI:46398"/>
    </ligand>
</feature>
<feature type="binding site" evidence="12">
    <location>
        <position position="71"/>
    </location>
    <ligand>
        <name>Mg(2+)</name>
        <dbReference type="ChEBI" id="CHEBI:18420"/>
    </ligand>
</feature>
<feature type="domain" description="Glutamine amidotransferase" evidence="13">
    <location>
        <begin position="301"/>
        <end position="535"/>
    </location>
</feature>
<dbReference type="FunFam" id="3.40.50.880:FF:000002">
    <property type="entry name" value="CTP synthase"/>
    <property type="match status" value="1"/>
</dbReference>
<feature type="binding site" evidence="12">
    <location>
        <position position="351"/>
    </location>
    <ligand>
        <name>L-glutamine</name>
        <dbReference type="ChEBI" id="CHEBI:58359"/>
    </ligand>
</feature>
<feature type="binding site" evidence="12">
    <location>
        <begin position="186"/>
        <end position="191"/>
    </location>
    <ligand>
        <name>UTP</name>
        <dbReference type="ChEBI" id="CHEBI:46398"/>
    </ligand>
</feature>
<keyword evidence="9 12" id="KW-0665">Pyrimidine biosynthesis</keyword>
<dbReference type="PANTHER" id="PTHR11550:SF0">
    <property type="entry name" value="CTP SYNTHASE-RELATED"/>
    <property type="match status" value="1"/>
</dbReference>
<comment type="catalytic activity">
    <reaction evidence="10 12">
        <text>UTP + L-glutamine + ATP + H2O = CTP + L-glutamate + ADP + phosphate + 2 H(+)</text>
        <dbReference type="Rhea" id="RHEA:26426"/>
        <dbReference type="ChEBI" id="CHEBI:15377"/>
        <dbReference type="ChEBI" id="CHEBI:15378"/>
        <dbReference type="ChEBI" id="CHEBI:29985"/>
        <dbReference type="ChEBI" id="CHEBI:30616"/>
        <dbReference type="ChEBI" id="CHEBI:37563"/>
        <dbReference type="ChEBI" id="CHEBI:43474"/>
        <dbReference type="ChEBI" id="CHEBI:46398"/>
        <dbReference type="ChEBI" id="CHEBI:58359"/>
        <dbReference type="ChEBI" id="CHEBI:456216"/>
        <dbReference type="EC" id="6.3.4.2"/>
    </reaction>
</comment>
<dbReference type="GO" id="GO:0005524">
    <property type="term" value="F:ATP binding"/>
    <property type="evidence" value="ECO:0007669"/>
    <property type="project" value="UniProtKB-KW"/>
</dbReference>
<evidence type="ECO:0000256" key="9">
    <source>
        <dbReference type="ARBA" id="ARBA00022975"/>
    </source>
</evidence>
<dbReference type="EC" id="6.3.4.2" evidence="12"/>
<keyword evidence="7 12" id="KW-0460">Magnesium</keyword>
<feature type="region of interest" description="Amidoligase domain" evidence="12">
    <location>
        <begin position="1"/>
        <end position="265"/>
    </location>
</feature>
<feature type="active site" evidence="12">
    <location>
        <position position="516"/>
    </location>
</feature>
<evidence type="ECO:0000313" key="15">
    <source>
        <dbReference type="EMBL" id="XCO73373.1"/>
    </source>
</evidence>
<sequence length="552" mass="61220">MTPLIFVTGGVVSSLGKGIAAASLAAILEARGLRVTMMKLDPYINVDPGTMSPFQHGEVYVTDDGAETDLDLGHYERYLRTRLSRKNSITTGRIYENVIRKERRGDYLGGTVQVIPHITDEIKRCIVEATEGYDVALVEIGGTVGDIESLPFLEAIRQLRTERGPEHALFMHLTLVPFIAAAGELKTKPTQHSVKELRSIGIQPDVLLCRSEQPLPDSERRKIALFTNVPEKAVISAVDLDNIYKLPQWFHEQGLDAIVLDRLRIQAGPADLSEWNEVVDASTHPVDEVTIAVVGKYIDHQDAYKSLAEALKHGGLRQRTKVNLKWLESSEIERDGVGSLQGVDGILVPGGFGDRGFEGKVATAQYAREHQVPYFGICYGMQAAVVDYARHVVGLDNANSTENDKNSPHPVIGLITEWRTASGEIERRSEASDLGGTMRLGLQDQRIKPGTLARELYGKDVVGERHRHRYEFNNRYRTQLEDAGLVISAKSMDDLLVEMVELPRSAHPWFLACQAHPEFLSTPRDGHPLFVGFVRAAREAKAGGKLLREVKQ</sequence>
<dbReference type="NCBIfam" id="TIGR00337">
    <property type="entry name" value="PyrG"/>
    <property type="match status" value="1"/>
</dbReference>
<dbReference type="EMBL" id="CP159925">
    <property type="protein sequence ID" value="XCO73373.1"/>
    <property type="molecule type" value="Genomic_DNA"/>
</dbReference>
<dbReference type="InterPro" id="IPR004468">
    <property type="entry name" value="CTP_synthase"/>
</dbReference>
<comment type="caution">
    <text evidence="12">Lacks conserved residue(s) required for the propagation of feature annotation.</text>
</comment>
<protein>
    <recommendedName>
        <fullName evidence="12">CTP synthase</fullName>
        <ecNumber evidence="12">6.3.4.2</ecNumber>
    </recommendedName>
    <alternativeName>
        <fullName evidence="12">Cytidine 5'-triphosphate synthase</fullName>
    </alternativeName>
    <alternativeName>
        <fullName evidence="12">Cytidine triphosphate synthetase</fullName>
        <shortName evidence="12">CTP synthetase</shortName>
        <shortName evidence="12">CTPS</shortName>
    </alternativeName>
    <alternativeName>
        <fullName evidence="12">UTP--ammonia ligase</fullName>
    </alternativeName>
</protein>
<evidence type="ECO:0000256" key="7">
    <source>
        <dbReference type="ARBA" id="ARBA00022842"/>
    </source>
</evidence>
<feature type="binding site" evidence="12">
    <location>
        <begin position="146"/>
        <end position="148"/>
    </location>
    <ligand>
        <name>CTP</name>
        <dbReference type="ChEBI" id="CHEBI:37563"/>
        <note>allosteric inhibitor</note>
    </ligand>
</feature>
<feature type="active site" evidence="12">
    <location>
        <position position="518"/>
    </location>
</feature>
<dbReference type="GO" id="GO:0046872">
    <property type="term" value="F:metal ion binding"/>
    <property type="evidence" value="ECO:0007669"/>
    <property type="project" value="UniProtKB-KW"/>
</dbReference>
<dbReference type="Pfam" id="PF00117">
    <property type="entry name" value="GATase"/>
    <property type="match status" value="1"/>
</dbReference>
<feature type="binding site" evidence="12">
    <location>
        <position position="469"/>
    </location>
    <ligand>
        <name>L-glutamine</name>
        <dbReference type="ChEBI" id="CHEBI:58359"/>
    </ligand>
</feature>
<dbReference type="NCBIfam" id="NF003792">
    <property type="entry name" value="PRK05380.1"/>
    <property type="match status" value="1"/>
</dbReference>
<keyword evidence="4 12" id="KW-0479">Metal-binding</keyword>
<feature type="binding site" evidence="12">
    <location>
        <position position="139"/>
    </location>
    <ligand>
        <name>Mg(2+)</name>
        <dbReference type="ChEBI" id="CHEBI:18420"/>
    </ligand>
</feature>
<keyword evidence="5 12" id="KW-0547">Nucleotide-binding</keyword>
<name>A0AAU8MP06_9GAMM</name>
<dbReference type="Gene3D" id="3.40.50.300">
    <property type="entry name" value="P-loop containing nucleotide triphosphate hydrolases"/>
    <property type="match status" value="1"/>
</dbReference>
<dbReference type="PROSITE" id="PS51273">
    <property type="entry name" value="GATASE_TYPE_1"/>
    <property type="match status" value="1"/>
</dbReference>
<dbReference type="InterPro" id="IPR033828">
    <property type="entry name" value="GATase1_CTP_Synthase"/>
</dbReference>
<dbReference type="InterPro" id="IPR029062">
    <property type="entry name" value="Class_I_gatase-like"/>
</dbReference>
<feature type="binding site" evidence="12">
    <location>
        <position position="222"/>
    </location>
    <ligand>
        <name>UTP</name>
        <dbReference type="ChEBI" id="CHEBI:46398"/>
    </ligand>
</feature>
<feature type="binding site" evidence="12">
    <location>
        <position position="71"/>
    </location>
    <ligand>
        <name>ATP</name>
        <dbReference type="ChEBI" id="CHEBI:30616"/>
    </ligand>
</feature>
<comment type="activity regulation">
    <text evidence="12">Allosterically activated by GTP, when glutamine is the substrate; GTP has no effect on the reaction when ammonia is the substrate. The allosteric effector GTP functions by stabilizing the protein conformation that binds the tetrahedral intermediate(s) formed during glutamine hydrolysis. Inhibited by the product CTP, via allosteric rather than competitive inhibition.</text>
</comment>
<evidence type="ECO:0000256" key="3">
    <source>
        <dbReference type="ARBA" id="ARBA00022598"/>
    </source>
</evidence>
<dbReference type="GO" id="GO:0097268">
    <property type="term" value="C:cytoophidium"/>
    <property type="evidence" value="ECO:0007669"/>
    <property type="project" value="UniProtKB-ARBA"/>
</dbReference>
<evidence type="ECO:0000259" key="14">
    <source>
        <dbReference type="Pfam" id="PF06418"/>
    </source>
</evidence>
<feature type="binding site" evidence="12">
    <location>
        <position position="222"/>
    </location>
    <ligand>
        <name>CTP</name>
        <dbReference type="ChEBI" id="CHEBI:37563"/>
        <note>allosteric inhibitor</note>
    </ligand>
</feature>
<gene>
    <name evidence="12" type="primary">pyrG</name>
    <name evidence="15" type="ORF">ABU614_13300</name>
</gene>
<dbReference type="InterPro" id="IPR027417">
    <property type="entry name" value="P-loop_NTPase"/>
</dbReference>
<feature type="binding site" evidence="12">
    <location>
        <position position="240"/>
    </location>
    <ligand>
        <name>ATP</name>
        <dbReference type="ChEBI" id="CHEBI:30616"/>
    </ligand>
</feature>
<dbReference type="AlphaFoldDB" id="A0AAU8MP06"/>
<evidence type="ECO:0000256" key="2">
    <source>
        <dbReference type="ARBA" id="ARBA00007533"/>
    </source>
</evidence>
<comment type="catalytic activity">
    <reaction evidence="12">
        <text>L-glutamine + H2O = L-glutamate + NH4(+)</text>
        <dbReference type="Rhea" id="RHEA:15889"/>
        <dbReference type="ChEBI" id="CHEBI:15377"/>
        <dbReference type="ChEBI" id="CHEBI:28938"/>
        <dbReference type="ChEBI" id="CHEBI:29985"/>
        <dbReference type="ChEBI" id="CHEBI:58359"/>
    </reaction>
</comment>
<feature type="binding site" evidence="12">
    <location>
        <begin position="186"/>
        <end position="191"/>
    </location>
    <ligand>
        <name>CTP</name>
        <dbReference type="ChEBI" id="CHEBI:37563"/>
        <note>allosteric inhibitor</note>
    </ligand>
</feature>
<dbReference type="SUPFAM" id="SSF52317">
    <property type="entry name" value="Class I glutamine amidotransferase-like"/>
    <property type="match status" value="1"/>
</dbReference>
<comment type="function">
    <text evidence="11 12">Catalyzes the ATP-dependent amination of UTP to CTP with either L-glutamine or ammonia as the source of nitrogen. Regulates intracellular CTP levels through interactions with the four ribonucleotide triphosphates.</text>
</comment>
<dbReference type="GO" id="GO:0003883">
    <property type="term" value="F:CTP synthase activity"/>
    <property type="evidence" value="ECO:0007669"/>
    <property type="project" value="UniProtKB-UniRule"/>
</dbReference>
<dbReference type="InterPro" id="IPR017456">
    <property type="entry name" value="CTP_synthase_N"/>
</dbReference>
<comment type="similarity">
    <text evidence="2 12">Belongs to the CTP synthase family.</text>
</comment>
<evidence type="ECO:0000256" key="4">
    <source>
        <dbReference type="ARBA" id="ARBA00022723"/>
    </source>
</evidence>
<keyword evidence="3 12" id="KW-0436">Ligase</keyword>
<keyword evidence="6 12" id="KW-0067">ATP-binding</keyword>
<comment type="miscellaneous">
    <text evidence="12">CTPSs have evolved a hybrid strategy for distinguishing between UTP and CTP. The overlapping regions of the product feedback inhibitory and substrate sites recognize a common feature in both compounds, the triphosphate moiety. To differentiate isosteric substrate and product pyrimidine rings, an additional pocket far from the expected kinase/ligase catalytic site, specifically recognizes the cytosine and ribose portions of the product inhibitor.</text>
</comment>
<dbReference type="GO" id="GO:0042802">
    <property type="term" value="F:identical protein binding"/>
    <property type="evidence" value="ECO:0007669"/>
    <property type="project" value="TreeGrafter"/>
</dbReference>
<keyword evidence="8 12" id="KW-0315">Glutamine amidotransferase</keyword>
<evidence type="ECO:0000256" key="5">
    <source>
        <dbReference type="ARBA" id="ARBA00022741"/>
    </source>
</evidence>
<comment type="subunit">
    <text evidence="12">Homotetramer.</text>
</comment>
<proteinExistence type="inferred from homology"/>
<dbReference type="InterPro" id="IPR017926">
    <property type="entry name" value="GATASE"/>
</dbReference>